<evidence type="ECO:0000256" key="4">
    <source>
        <dbReference type="ARBA" id="ARBA00022692"/>
    </source>
</evidence>
<feature type="domain" description="TonB-dependent receptor plug" evidence="12">
    <location>
        <begin position="59"/>
        <end position="184"/>
    </location>
</feature>
<comment type="similarity">
    <text evidence="8 9">Belongs to the TonB-dependent receptor family.</text>
</comment>
<evidence type="ECO:0000313" key="13">
    <source>
        <dbReference type="EMBL" id="MDO6415486.1"/>
    </source>
</evidence>
<evidence type="ECO:0000256" key="6">
    <source>
        <dbReference type="ARBA" id="ARBA00023136"/>
    </source>
</evidence>
<comment type="caution">
    <text evidence="13">The sequence shown here is derived from an EMBL/GenBank/DDBJ whole genome shotgun (WGS) entry which is preliminary data.</text>
</comment>
<dbReference type="Pfam" id="PF00593">
    <property type="entry name" value="TonB_dep_Rec_b-barrel"/>
    <property type="match status" value="1"/>
</dbReference>
<dbReference type="Pfam" id="PF07715">
    <property type="entry name" value="Plug"/>
    <property type="match status" value="1"/>
</dbReference>
<evidence type="ECO:0000256" key="2">
    <source>
        <dbReference type="ARBA" id="ARBA00022448"/>
    </source>
</evidence>
<evidence type="ECO:0000256" key="5">
    <source>
        <dbReference type="ARBA" id="ARBA00023077"/>
    </source>
</evidence>
<dbReference type="RefSeq" id="WP_303543534.1">
    <property type="nucleotide sequence ID" value="NZ_JAUOTP010000006.1"/>
</dbReference>
<dbReference type="PANTHER" id="PTHR47234:SF2">
    <property type="entry name" value="TONB-DEPENDENT RECEPTOR"/>
    <property type="match status" value="1"/>
</dbReference>
<evidence type="ECO:0000256" key="7">
    <source>
        <dbReference type="ARBA" id="ARBA00023237"/>
    </source>
</evidence>
<dbReference type="SUPFAM" id="SSF56935">
    <property type="entry name" value="Porins"/>
    <property type="match status" value="1"/>
</dbReference>
<proteinExistence type="inferred from homology"/>
<reference evidence="13" key="1">
    <citation type="submission" date="2023-07" db="EMBL/GenBank/DDBJ databases">
        <authorList>
            <person name="Kim M."/>
        </authorList>
    </citation>
    <scope>NUCLEOTIDE SEQUENCE</scope>
    <source>
        <strain evidence="13">BIUV-7</strain>
    </source>
</reference>
<feature type="signal peptide" evidence="10">
    <location>
        <begin position="1"/>
        <end position="26"/>
    </location>
</feature>
<evidence type="ECO:0000256" key="8">
    <source>
        <dbReference type="PROSITE-ProRule" id="PRU01360"/>
    </source>
</evidence>
<gene>
    <name evidence="13" type="ORF">Q4F19_13925</name>
</gene>
<dbReference type="Proteomes" id="UP001169764">
    <property type="component" value="Unassembled WGS sequence"/>
</dbReference>
<keyword evidence="13" id="KW-0675">Receptor</keyword>
<evidence type="ECO:0000256" key="9">
    <source>
        <dbReference type="RuleBase" id="RU003357"/>
    </source>
</evidence>
<evidence type="ECO:0000256" key="10">
    <source>
        <dbReference type="SAM" id="SignalP"/>
    </source>
</evidence>
<evidence type="ECO:0000256" key="3">
    <source>
        <dbReference type="ARBA" id="ARBA00022452"/>
    </source>
</evidence>
<dbReference type="InterPro" id="IPR039426">
    <property type="entry name" value="TonB-dep_rcpt-like"/>
</dbReference>
<dbReference type="InterPro" id="IPR012910">
    <property type="entry name" value="Plug_dom"/>
</dbReference>
<protein>
    <submittedName>
        <fullName evidence="13">TonB-dependent receptor</fullName>
    </submittedName>
</protein>
<evidence type="ECO:0000259" key="12">
    <source>
        <dbReference type="Pfam" id="PF07715"/>
    </source>
</evidence>
<feature type="chain" id="PRO_5047138856" evidence="10">
    <location>
        <begin position="27"/>
        <end position="965"/>
    </location>
</feature>
<keyword evidence="10" id="KW-0732">Signal</keyword>
<dbReference type="Gene3D" id="2.40.170.20">
    <property type="entry name" value="TonB-dependent receptor, beta-barrel domain"/>
    <property type="match status" value="1"/>
</dbReference>
<feature type="domain" description="TonB-dependent receptor-like beta-barrel" evidence="11">
    <location>
        <begin position="395"/>
        <end position="897"/>
    </location>
</feature>
<organism evidence="13 14">
    <name type="scientific">Sphingomonas natans</name>
    <dbReference type="NCBI Taxonomy" id="3063330"/>
    <lineage>
        <taxon>Bacteria</taxon>
        <taxon>Pseudomonadati</taxon>
        <taxon>Pseudomonadota</taxon>
        <taxon>Alphaproteobacteria</taxon>
        <taxon>Sphingomonadales</taxon>
        <taxon>Sphingomonadaceae</taxon>
        <taxon>Sphingomonas</taxon>
    </lineage>
</organism>
<dbReference type="InterPro" id="IPR037066">
    <property type="entry name" value="Plug_dom_sf"/>
</dbReference>
<dbReference type="InterPro" id="IPR000531">
    <property type="entry name" value="Beta-barrel_TonB"/>
</dbReference>
<evidence type="ECO:0000313" key="14">
    <source>
        <dbReference type="Proteomes" id="UP001169764"/>
    </source>
</evidence>
<keyword evidence="4 8" id="KW-0812">Transmembrane</keyword>
<keyword evidence="3 8" id="KW-1134">Transmembrane beta strand</keyword>
<keyword evidence="2 8" id="KW-0813">Transport</keyword>
<comment type="subcellular location">
    <subcellularLocation>
        <location evidence="1 8">Cell outer membrane</location>
        <topology evidence="1 8">Multi-pass membrane protein</topology>
    </subcellularLocation>
</comment>
<keyword evidence="5 9" id="KW-0798">TonB box</keyword>
<name>A0ABT8YAX0_9SPHN</name>
<dbReference type="PANTHER" id="PTHR47234">
    <property type="match status" value="1"/>
</dbReference>
<accession>A0ABT8YAX0</accession>
<keyword evidence="14" id="KW-1185">Reference proteome</keyword>
<keyword evidence="7 8" id="KW-0998">Cell outer membrane</keyword>
<dbReference type="PROSITE" id="PS52016">
    <property type="entry name" value="TONB_DEPENDENT_REC_3"/>
    <property type="match status" value="1"/>
</dbReference>
<dbReference type="EMBL" id="JAUOTP010000006">
    <property type="protein sequence ID" value="MDO6415486.1"/>
    <property type="molecule type" value="Genomic_DNA"/>
</dbReference>
<evidence type="ECO:0000259" key="11">
    <source>
        <dbReference type="Pfam" id="PF00593"/>
    </source>
</evidence>
<evidence type="ECO:0000256" key="1">
    <source>
        <dbReference type="ARBA" id="ARBA00004571"/>
    </source>
</evidence>
<dbReference type="Gene3D" id="2.170.130.10">
    <property type="entry name" value="TonB-dependent receptor, plug domain"/>
    <property type="match status" value="1"/>
</dbReference>
<keyword evidence="6 8" id="KW-0472">Membrane</keyword>
<dbReference type="InterPro" id="IPR036942">
    <property type="entry name" value="Beta-barrel_TonB_sf"/>
</dbReference>
<sequence>MNRKFILRSYIALSALVLGAPVTLHAQAVSIGGATPAGDSGADDAIIVTGSRIRRDPLDNSSPVITLDQSSLAQTGLTSVADVLQRLPSAAGGLNTKVNNSGNIGNPQDGGGVGAGTSEIDLRYLLAKRTLVMVDGLRYVPATAASGIPSTVDLNSIPESQIERIEVLQSGQSPLYGSDAIAGVVNIITKASQDGLRASAQYGKFRAGDGATQDYNVSYGVKGPTTSIVIGGTYVKQDKVSTADRSISQFPNPGQTSCTDPIGGCSSGAVNGRIVFNPGNPSLPAGGSITVRNAPLTSRGVYDPTLVGGSFRAFTTADRFNFSPFNYFLTPSERFGGFLSAKQELGSDINLRVKAVYNRRNSQNQAAFLPLFVGPDAGNGNLLDTVSIDATNPFNPFGITLSSGANGTPATYSFIGRRLVEAGQRTYTQHVDTWSTTGTLDGSFDVGAHKFYWDVNAVVGLNDARQTFTGNVNAANVARALGPVAACTGTCVPLNIFGGAGSITPAMLNYISFIERDTSYQRLYDYTANLSGDLFSLPAGNVGVALGYEHRLQKGGFTPDPIIQAGLGADIPAQAASGKFNTDEVYGEIRVPILKDVPFFRSLEADGAVRHSSYSTSGSSTTFTGTGLWKPIDDLLLRGSYAEGFRAPSIGELFGAQSRTDAPIDDPCTNVAGSRFRASATVRTNCIANGVPASGSYAEPLGGQIGTLTGGNNALTPETSKTWLFGGVYSPRWARESGFASQLSIEANYYDIKVSGAIAAINPQVTLSRCAELGDPAACGNVVRTASGIISRVVGLLQNIGEIRTRGIDLTVTYRTPETSAGIFGLTLNGNHLARYTESFPTADGVTTISYKGTTRGFPDQSYPKFKGNAVASWSLGDLGASFTGRYINHVAEADGSRLRNTFYGDVQIVLTPSFLDKKFDFTIGVINVFNRTPPACTSCTGPNYDPTTYDVPGQFGYLRVAYKM</sequence>